<sequence length="144" mass="15402">MNLTNMNGSAKGILLDVDFVLGELKMSGKRGDVMERDAEGNVTEDVRKMKYDLRSRGQGIMIQVGIPADAPVAEIPQGTKVKLVNPVFGAVAEPTFGTNAKVEWFINADNIVVVGGMNPNVNNNSTMNANPGGNGGNKQQEQKK</sequence>
<gene>
    <name evidence="2" type="ORF">DSM106044_03955</name>
</gene>
<dbReference type="Gene3D" id="2.40.50.390">
    <property type="entry name" value="Conjugative transposon protein, DUF961"/>
    <property type="match status" value="1"/>
</dbReference>
<reference evidence="2 3" key="1">
    <citation type="journal article" date="2019" name="Anaerobe">
        <title>Detection of Robinsoniella peoriensis in multiple bone samples of a trauma patient.</title>
        <authorList>
            <person name="Schrottner P."/>
            <person name="Hartwich K."/>
            <person name="Bunk B."/>
            <person name="Schober I."/>
            <person name="Helbig S."/>
            <person name="Rudolph W.W."/>
            <person name="Gunzer F."/>
        </authorList>
    </citation>
    <scope>NUCLEOTIDE SEQUENCE [LARGE SCALE GENOMIC DNA]</scope>
    <source>
        <strain evidence="2 3">DSM 106044</strain>
    </source>
</reference>
<comment type="caution">
    <text evidence="2">The sequence shown here is derived from an EMBL/GenBank/DDBJ whole genome shotgun (WGS) entry which is preliminary data.</text>
</comment>
<evidence type="ECO:0000256" key="1">
    <source>
        <dbReference type="SAM" id="MobiDB-lite"/>
    </source>
</evidence>
<name>A0A4V6HRI8_9FIRM</name>
<dbReference type="EMBL" id="QGQD01000074">
    <property type="protein sequence ID" value="TLC99177.1"/>
    <property type="molecule type" value="Genomic_DNA"/>
</dbReference>
<evidence type="ECO:0000313" key="3">
    <source>
        <dbReference type="Proteomes" id="UP000306509"/>
    </source>
</evidence>
<feature type="compositionally biased region" description="Low complexity" evidence="1">
    <location>
        <begin position="122"/>
        <end position="131"/>
    </location>
</feature>
<dbReference type="AlphaFoldDB" id="A0A4V6HRI8"/>
<keyword evidence="3" id="KW-1185">Reference proteome</keyword>
<evidence type="ECO:0000313" key="2">
    <source>
        <dbReference type="EMBL" id="TLC99177.1"/>
    </source>
</evidence>
<accession>A0A4V6HRI8</accession>
<dbReference type="InterPro" id="IPR010365">
    <property type="entry name" value="DUF961"/>
</dbReference>
<dbReference type="Pfam" id="PF06125">
    <property type="entry name" value="DUF961"/>
    <property type="match status" value="1"/>
</dbReference>
<feature type="region of interest" description="Disordered" evidence="1">
    <location>
        <begin position="122"/>
        <end position="144"/>
    </location>
</feature>
<proteinExistence type="predicted"/>
<dbReference type="InterPro" id="IPR038620">
    <property type="entry name" value="YdcP-like_sf"/>
</dbReference>
<dbReference type="RefSeq" id="WP_138003481.1">
    <property type="nucleotide sequence ID" value="NZ_QGQD01000074.1"/>
</dbReference>
<dbReference type="Proteomes" id="UP000306509">
    <property type="component" value="Unassembled WGS sequence"/>
</dbReference>
<protein>
    <submittedName>
        <fullName evidence="2">Uncharacterized protein</fullName>
    </submittedName>
</protein>
<organism evidence="2 3">
    <name type="scientific">Robinsoniella peoriensis</name>
    <dbReference type="NCBI Taxonomy" id="180332"/>
    <lineage>
        <taxon>Bacteria</taxon>
        <taxon>Bacillati</taxon>
        <taxon>Bacillota</taxon>
        <taxon>Clostridia</taxon>
        <taxon>Lachnospirales</taxon>
        <taxon>Lachnospiraceae</taxon>
        <taxon>Robinsoniella</taxon>
    </lineage>
</organism>